<evidence type="ECO:0000256" key="5">
    <source>
        <dbReference type="ARBA" id="ARBA00022989"/>
    </source>
</evidence>
<reference evidence="16 17" key="1">
    <citation type="submission" date="2020-04" db="EMBL/GenBank/DDBJ databases">
        <authorList>
            <person name="Wallbank WR R."/>
            <person name="Pardo Diaz C."/>
            <person name="Kozak K."/>
            <person name="Martin S."/>
            <person name="Jiggins C."/>
            <person name="Moest M."/>
            <person name="Warren A I."/>
            <person name="Byers J.R.P. K."/>
            <person name="Montejo-Kovacevich G."/>
            <person name="Yen C E."/>
        </authorList>
    </citation>
    <scope>NUCLEOTIDE SEQUENCE [LARGE SCALE GENOMIC DNA]</scope>
</reference>
<dbReference type="PROSITE" id="PS00237">
    <property type="entry name" value="G_PROTEIN_RECEP_F1_1"/>
    <property type="match status" value="1"/>
</dbReference>
<comment type="similarity">
    <text evidence="2 11">Belongs to the G-protein coupled receptor 1 family.</text>
</comment>
<keyword evidence="9" id="KW-0325">Glycoprotein</keyword>
<evidence type="ECO:0000256" key="9">
    <source>
        <dbReference type="ARBA" id="ARBA00023180"/>
    </source>
</evidence>
<dbReference type="AlphaFoldDB" id="A0A8S1AQS8"/>
<protein>
    <recommendedName>
        <fullName evidence="13">G-protein coupled receptors family 1 profile domain-containing protein</fullName>
    </recommendedName>
</protein>
<dbReference type="InterPro" id="IPR000276">
    <property type="entry name" value="GPCR_Rhodpsn"/>
</dbReference>
<feature type="transmembrane region" description="Helical" evidence="12">
    <location>
        <begin position="38"/>
        <end position="61"/>
    </location>
</feature>
<organism evidence="15 17">
    <name type="scientific">Arctia plantaginis</name>
    <name type="common">Wood tiger moth</name>
    <name type="synonym">Phalaena plantaginis</name>
    <dbReference type="NCBI Taxonomy" id="874455"/>
    <lineage>
        <taxon>Eukaryota</taxon>
        <taxon>Metazoa</taxon>
        <taxon>Ecdysozoa</taxon>
        <taxon>Arthropoda</taxon>
        <taxon>Hexapoda</taxon>
        <taxon>Insecta</taxon>
        <taxon>Pterygota</taxon>
        <taxon>Neoptera</taxon>
        <taxon>Endopterygota</taxon>
        <taxon>Lepidoptera</taxon>
        <taxon>Glossata</taxon>
        <taxon>Ditrysia</taxon>
        <taxon>Noctuoidea</taxon>
        <taxon>Erebidae</taxon>
        <taxon>Arctiinae</taxon>
        <taxon>Arctia</taxon>
    </lineage>
</organism>
<accession>A0A8S1AQS8</accession>
<feature type="transmembrane region" description="Helical" evidence="12">
    <location>
        <begin position="204"/>
        <end position="226"/>
    </location>
</feature>
<evidence type="ECO:0000256" key="10">
    <source>
        <dbReference type="ARBA" id="ARBA00023224"/>
    </source>
</evidence>
<keyword evidence="10 11" id="KW-0807">Transducer</keyword>
<dbReference type="EMBL" id="CADEBD010000368">
    <property type="protein sequence ID" value="CAB3252479.1"/>
    <property type="molecule type" value="Genomic_DNA"/>
</dbReference>
<dbReference type="Proteomes" id="UP000494256">
    <property type="component" value="Unassembled WGS sequence"/>
</dbReference>
<dbReference type="InterPro" id="IPR008365">
    <property type="entry name" value="Prostanoid_rcpt"/>
</dbReference>
<keyword evidence="7 12" id="KW-0472">Membrane</keyword>
<dbReference type="InterPro" id="IPR017452">
    <property type="entry name" value="GPCR_Rhodpsn_7TM"/>
</dbReference>
<evidence type="ECO:0000259" key="13">
    <source>
        <dbReference type="PROSITE" id="PS50262"/>
    </source>
</evidence>
<keyword evidence="6 11" id="KW-0297">G-protein coupled receptor</keyword>
<dbReference type="GO" id="GO:0004930">
    <property type="term" value="F:G protein-coupled receptor activity"/>
    <property type="evidence" value="ECO:0007669"/>
    <property type="project" value="UniProtKB-KW"/>
</dbReference>
<keyword evidence="3" id="KW-1003">Cell membrane</keyword>
<evidence type="ECO:0000313" key="14">
    <source>
        <dbReference type="EMBL" id="CAB3233934.1"/>
    </source>
</evidence>
<evidence type="ECO:0000313" key="17">
    <source>
        <dbReference type="Proteomes" id="UP000494256"/>
    </source>
</evidence>
<comment type="subcellular location">
    <subcellularLocation>
        <location evidence="1">Cell membrane</location>
        <topology evidence="1">Multi-pass membrane protein</topology>
    </subcellularLocation>
</comment>
<dbReference type="PANTHER" id="PTHR11866">
    <property type="entry name" value="G-PROTEIN COUPLED RECEPTOR FAMILY 1 MEMBER"/>
    <property type="match status" value="1"/>
</dbReference>
<dbReference type="GO" id="GO:0007204">
    <property type="term" value="P:positive regulation of cytosolic calcium ion concentration"/>
    <property type="evidence" value="ECO:0007669"/>
    <property type="project" value="TreeGrafter"/>
</dbReference>
<dbReference type="PROSITE" id="PS50262">
    <property type="entry name" value="G_PROTEIN_RECEP_F1_2"/>
    <property type="match status" value="1"/>
</dbReference>
<evidence type="ECO:0000256" key="2">
    <source>
        <dbReference type="ARBA" id="ARBA00010663"/>
    </source>
</evidence>
<comment type="caution">
    <text evidence="15">The sequence shown here is derived from an EMBL/GenBank/DDBJ whole genome shotgun (WGS) entry which is preliminary data.</text>
</comment>
<keyword evidence="4 11" id="KW-0812">Transmembrane</keyword>
<evidence type="ECO:0000256" key="1">
    <source>
        <dbReference type="ARBA" id="ARBA00004651"/>
    </source>
</evidence>
<proteinExistence type="inferred from homology"/>
<dbReference type="Pfam" id="PF00001">
    <property type="entry name" value="7tm_1"/>
    <property type="match status" value="1"/>
</dbReference>
<evidence type="ECO:0000256" key="11">
    <source>
        <dbReference type="RuleBase" id="RU000688"/>
    </source>
</evidence>
<dbReference type="OrthoDB" id="5959154at2759"/>
<evidence type="ECO:0000256" key="3">
    <source>
        <dbReference type="ARBA" id="ARBA00022475"/>
    </source>
</evidence>
<feature type="domain" description="G-protein coupled receptors family 1 profile" evidence="13">
    <location>
        <begin position="53"/>
        <end position="334"/>
    </location>
</feature>
<feature type="transmembrane region" description="Helical" evidence="12">
    <location>
        <begin position="149"/>
        <end position="174"/>
    </location>
</feature>
<dbReference type="Gene3D" id="1.20.1070.10">
    <property type="entry name" value="Rhodopsin 7-helix transmembrane proteins"/>
    <property type="match status" value="1"/>
</dbReference>
<dbReference type="PRINTS" id="PR00237">
    <property type="entry name" value="GPCRRHODOPSN"/>
</dbReference>
<name>A0A8S1AQS8_ARCPL</name>
<feature type="transmembrane region" description="Helical" evidence="12">
    <location>
        <begin position="279"/>
        <end position="302"/>
    </location>
</feature>
<evidence type="ECO:0000313" key="16">
    <source>
        <dbReference type="Proteomes" id="UP000494106"/>
    </source>
</evidence>
<evidence type="ECO:0000256" key="7">
    <source>
        <dbReference type="ARBA" id="ARBA00023136"/>
    </source>
</evidence>
<evidence type="ECO:0000256" key="12">
    <source>
        <dbReference type="SAM" id="Phobius"/>
    </source>
</evidence>
<dbReference type="CDD" id="cd00637">
    <property type="entry name" value="7tm_classA_rhodopsin-like"/>
    <property type="match status" value="1"/>
</dbReference>
<sequence length="411" mass="45349">MDVSTLATLLDLQNTSDITTELNSTSAVPVQGSSKKRMFSLLVMVVYTIGIVGNASAIIALRRGERRVRNRKHLLLLTSLAANDLVALVGMMCVMLVSEHVPGVKDTRASCVARVVLRVFGIGSVCIAVTMALERCLALTRPFLYQKQVTYYVIRMALLMSWFWAAVLTCAPILGLGLYYKEQDGIGKCVRYRNAETPTDMSYAIVYVTFGTLLCVILVYCNLAVIRALYAITAPRGSQTVVRRVSKSSCRQRQRTLNGDPPGPHHNAATAEEVAFSRLMATLSVLFMLCWLPQMVTSALYLGLGKSMWPRLEYLAKLSDVLMLLNYVLNPILYVQRRRISLANLCSNIAHCFKRNHKTSTESMKTSCCPETLIVSDSSVAEMRPLRPLISPAPALGLASNPSAQTLKIDD</sequence>
<gene>
    <name evidence="15" type="ORF">APLA_LOCUS14015</name>
    <name evidence="14" type="ORF">APLA_LOCUS5504</name>
</gene>
<dbReference type="GO" id="GO:0007189">
    <property type="term" value="P:adenylate cyclase-activating G protein-coupled receptor signaling pathway"/>
    <property type="evidence" value="ECO:0007669"/>
    <property type="project" value="TreeGrafter"/>
</dbReference>
<keyword evidence="8 11" id="KW-0675">Receptor</keyword>
<dbReference type="SUPFAM" id="SSF81321">
    <property type="entry name" value="Family A G protein-coupled receptor-like"/>
    <property type="match status" value="1"/>
</dbReference>
<feature type="transmembrane region" description="Helical" evidence="12">
    <location>
        <begin position="117"/>
        <end position="137"/>
    </location>
</feature>
<evidence type="ECO:0000313" key="15">
    <source>
        <dbReference type="EMBL" id="CAB3252479.1"/>
    </source>
</evidence>
<feature type="transmembrane region" description="Helical" evidence="12">
    <location>
        <begin position="73"/>
        <end position="97"/>
    </location>
</feature>
<evidence type="ECO:0000256" key="6">
    <source>
        <dbReference type="ARBA" id="ARBA00023040"/>
    </source>
</evidence>
<dbReference type="GO" id="GO:0005886">
    <property type="term" value="C:plasma membrane"/>
    <property type="evidence" value="ECO:0007669"/>
    <property type="project" value="UniProtKB-SubCell"/>
</dbReference>
<dbReference type="PANTHER" id="PTHR11866:SF16">
    <property type="entry name" value="PROSTAGLANDIN E2 RECEPTOR EP4 SUBTYPE-LIKE PROTEIN"/>
    <property type="match status" value="1"/>
</dbReference>
<evidence type="ECO:0000256" key="8">
    <source>
        <dbReference type="ARBA" id="ARBA00023170"/>
    </source>
</evidence>
<keyword evidence="16" id="KW-1185">Reference proteome</keyword>
<dbReference type="EMBL" id="CADEBC010000479">
    <property type="protein sequence ID" value="CAB3233934.1"/>
    <property type="molecule type" value="Genomic_DNA"/>
</dbReference>
<keyword evidence="5 12" id="KW-1133">Transmembrane helix</keyword>
<dbReference type="Proteomes" id="UP000494106">
    <property type="component" value="Unassembled WGS sequence"/>
</dbReference>
<evidence type="ECO:0000256" key="4">
    <source>
        <dbReference type="ARBA" id="ARBA00022692"/>
    </source>
</evidence>